<dbReference type="PROSITE" id="PS50932">
    <property type="entry name" value="HTH_LACI_2"/>
    <property type="match status" value="1"/>
</dbReference>
<dbReference type="Gene3D" id="1.10.260.40">
    <property type="entry name" value="lambda repressor-like DNA-binding domains"/>
    <property type="match status" value="1"/>
</dbReference>
<reference evidence="5" key="2">
    <citation type="journal article" date="2021" name="PeerJ">
        <title>Extensive microbial diversity within the chicken gut microbiome revealed by metagenomics and culture.</title>
        <authorList>
            <person name="Gilroy R."/>
            <person name="Ravi A."/>
            <person name="Getino M."/>
            <person name="Pursley I."/>
            <person name="Horton D.L."/>
            <person name="Alikhan N.F."/>
            <person name="Baker D."/>
            <person name="Gharbi K."/>
            <person name="Hall N."/>
            <person name="Watson M."/>
            <person name="Adriaenssens E.M."/>
            <person name="Foster-Nyarko E."/>
            <person name="Jarju S."/>
            <person name="Secka A."/>
            <person name="Antonio M."/>
            <person name="Oren A."/>
            <person name="Chaudhuri R.R."/>
            <person name="La Ragione R."/>
            <person name="Hildebrand F."/>
            <person name="Pallen M.J."/>
        </authorList>
    </citation>
    <scope>NUCLEOTIDE SEQUENCE</scope>
    <source>
        <strain evidence="5">ChiGjej1B1-24693</strain>
    </source>
</reference>
<dbReference type="EMBL" id="DVLP01000303">
    <property type="protein sequence ID" value="HIT75940.1"/>
    <property type="molecule type" value="Genomic_DNA"/>
</dbReference>
<dbReference type="InterPro" id="IPR046335">
    <property type="entry name" value="LacI/GalR-like_sensor"/>
</dbReference>
<dbReference type="SUPFAM" id="SSF53822">
    <property type="entry name" value="Periplasmic binding protein-like I"/>
    <property type="match status" value="1"/>
</dbReference>
<feature type="domain" description="HTH lacI-type" evidence="4">
    <location>
        <begin position="5"/>
        <end position="59"/>
    </location>
</feature>
<dbReference type="InterPro" id="IPR000843">
    <property type="entry name" value="HTH_LacI"/>
</dbReference>
<dbReference type="PROSITE" id="PS00356">
    <property type="entry name" value="HTH_LACI_1"/>
    <property type="match status" value="1"/>
</dbReference>
<reference evidence="5" key="1">
    <citation type="submission" date="2020-10" db="EMBL/GenBank/DDBJ databases">
        <authorList>
            <person name="Gilroy R."/>
        </authorList>
    </citation>
    <scope>NUCLEOTIDE SEQUENCE</scope>
    <source>
        <strain evidence="5">ChiGjej1B1-24693</strain>
    </source>
</reference>
<dbReference type="Proteomes" id="UP000886842">
    <property type="component" value="Unassembled WGS sequence"/>
</dbReference>
<sequence>MTTSASVKDVARRAGVSLGTVSNVLNHPDRVRDETRERVQQAIADLGFVRNESARQLRAGQSRVLSYLVPSTDNPFFTDVARGAREAARPHSQALVLCSSDGSAEFEVDHLRLLGQLRVQGVLLTPVHRVPDEELAALQRQGVGVVVVDRPAEGQAYCSVSIDDVAGGRLAVEHLIERGHRRIAFVGDPDSHGQVADRLQGAREAIIAAGLGDDSLVLVPASPMSIDAGWLCGDEVRAAGPAPVSAAYCANDLLALGLLQYAVSHGIAVPDELAIAGHDDIDFAAGAAVPLTSVRQPREELGRTAVELLGQEADGHVHRHEVFTPELVVRASTGGPS</sequence>
<evidence type="ECO:0000313" key="6">
    <source>
        <dbReference type="Proteomes" id="UP000886842"/>
    </source>
</evidence>
<organism evidence="5 6">
    <name type="scientific">Candidatus Avipropionibacterium avicola</name>
    <dbReference type="NCBI Taxonomy" id="2840701"/>
    <lineage>
        <taxon>Bacteria</taxon>
        <taxon>Bacillati</taxon>
        <taxon>Actinomycetota</taxon>
        <taxon>Actinomycetes</taxon>
        <taxon>Propionibacteriales</taxon>
        <taxon>Propionibacteriaceae</taxon>
        <taxon>Propionibacteriaceae incertae sedis</taxon>
        <taxon>Candidatus Avipropionibacterium</taxon>
    </lineage>
</organism>
<gene>
    <name evidence="5" type="ORF">IAA98_10165</name>
</gene>
<name>A0A9D1H0P9_9ACTN</name>
<dbReference type="CDD" id="cd01392">
    <property type="entry name" value="HTH_LacI"/>
    <property type="match status" value="1"/>
</dbReference>
<dbReference type="Pfam" id="PF00356">
    <property type="entry name" value="LacI"/>
    <property type="match status" value="1"/>
</dbReference>
<dbReference type="AlphaFoldDB" id="A0A9D1H0P9"/>
<dbReference type="Gene3D" id="3.40.50.2300">
    <property type="match status" value="2"/>
</dbReference>
<evidence type="ECO:0000259" key="4">
    <source>
        <dbReference type="PROSITE" id="PS50932"/>
    </source>
</evidence>
<dbReference type="PANTHER" id="PTHR30146:SF109">
    <property type="entry name" value="HTH-TYPE TRANSCRIPTIONAL REGULATOR GALS"/>
    <property type="match status" value="1"/>
</dbReference>
<accession>A0A9D1H0P9</accession>
<evidence type="ECO:0000256" key="2">
    <source>
        <dbReference type="ARBA" id="ARBA00023125"/>
    </source>
</evidence>
<evidence type="ECO:0000313" key="5">
    <source>
        <dbReference type="EMBL" id="HIT75940.1"/>
    </source>
</evidence>
<keyword evidence="2 5" id="KW-0238">DNA-binding</keyword>
<dbReference type="GO" id="GO:0003700">
    <property type="term" value="F:DNA-binding transcription factor activity"/>
    <property type="evidence" value="ECO:0007669"/>
    <property type="project" value="TreeGrafter"/>
</dbReference>
<evidence type="ECO:0000256" key="1">
    <source>
        <dbReference type="ARBA" id="ARBA00023015"/>
    </source>
</evidence>
<dbReference type="InterPro" id="IPR028082">
    <property type="entry name" value="Peripla_BP_I"/>
</dbReference>
<dbReference type="GO" id="GO:0000976">
    <property type="term" value="F:transcription cis-regulatory region binding"/>
    <property type="evidence" value="ECO:0007669"/>
    <property type="project" value="TreeGrafter"/>
</dbReference>
<keyword evidence="1" id="KW-0805">Transcription regulation</keyword>
<dbReference type="PANTHER" id="PTHR30146">
    <property type="entry name" value="LACI-RELATED TRANSCRIPTIONAL REPRESSOR"/>
    <property type="match status" value="1"/>
</dbReference>
<comment type="caution">
    <text evidence="5">The sequence shown here is derived from an EMBL/GenBank/DDBJ whole genome shotgun (WGS) entry which is preliminary data.</text>
</comment>
<proteinExistence type="predicted"/>
<dbReference type="SUPFAM" id="SSF47413">
    <property type="entry name" value="lambda repressor-like DNA-binding domains"/>
    <property type="match status" value="1"/>
</dbReference>
<dbReference type="Pfam" id="PF13377">
    <property type="entry name" value="Peripla_BP_3"/>
    <property type="match status" value="1"/>
</dbReference>
<dbReference type="SMART" id="SM00354">
    <property type="entry name" value="HTH_LACI"/>
    <property type="match status" value="1"/>
</dbReference>
<dbReference type="InterPro" id="IPR010982">
    <property type="entry name" value="Lambda_DNA-bd_dom_sf"/>
</dbReference>
<keyword evidence="3" id="KW-0804">Transcription</keyword>
<evidence type="ECO:0000256" key="3">
    <source>
        <dbReference type="ARBA" id="ARBA00023163"/>
    </source>
</evidence>
<dbReference type="PRINTS" id="PR00036">
    <property type="entry name" value="HTHLACI"/>
</dbReference>
<protein>
    <submittedName>
        <fullName evidence="5">LacI family DNA-binding transcriptional regulator</fullName>
    </submittedName>
</protein>